<dbReference type="SMART" id="SM00283">
    <property type="entry name" value="MA"/>
    <property type="match status" value="1"/>
</dbReference>
<dbReference type="Pfam" id="PF18947">
    <property type="entry name" value="HAMP_2"/>
    <property type="match status" value="1"/>
</dbReference>
<dbReference type="SUPFAM" id="SSF58104">
    <property type="entry name" value="Methyl-accepting chemotaxis protein (MCP) signaling domain"/>
    <property type="match status" value="1"/>
</dbReference>
<comment type="caution">
    <text evidence="6">The sequence shown here is derived from an EMBL/GenBank/DDBJ whole genome shotgun (WGS) entry which is preliminary data.</text>
</comment>
<dbReference type="PANTHER" id="PTHR43531">
    <property type="entry name" value="PROTEIN ICFG"/>
    <property type="match status" value="1"/>
</dbReference>
<dbReference type="Gene3D" id="1.20.120.1530">
    <property type="match status" value="3"/>
</dbReference>
<sequence length="893" mass="95958">MSTMQLKKSNSIFSKLFALKLKTQLLLLLAFMFSGFVLTGVIGDREFNKVLVNGPVYEDIVSNKDLVADILPPPAYLIESWQVALEMAAIKNQPLQPLIDKSNKLAQDFATRAKYWDETITDPKMHEIIKTQLQPSGEEFLRLRDSEFIPAVRSGNSEQIEPALLALKSAYEQHRKAVDGLASMAAEQSKMLETGVGAKVLSTRVTILTLAGIALGFTLIGVFAVVSHLIRQLGGEADEVGTIANNIANGDLNSVIHLKAGDTTSLMASMSAMQQSLKAVIDAQLTMAAENKAGNIDAKINTAEFHGSYQTMATNVNTMVADQTVLMHKVTDCIAEFADGNFDAPLERFAGQREFINEGVELLRSNIKGFIADMQHMSKEHDAGNIDVEIDASKYHCAYAEIVNGVNSMVHAHVIEKDEMIQVMRALGDGDFDVQLKQYPGKKAEINTNLDRVKSKLKGIVDSVKWVTNEHAQGNIDMNLHAHLFKGGFSELATAVNSIIAGQLELTEKAMACVKSFGEGDFEVPLDQFPGKKAFVNEAIEQVRRNLIELNDDVKMLAQAASDGRITVRADATRHQGDFRRIVEGFNATLETIVAPIVAIKDAVETINTAAGEISSGNNDLSQRTEQQASTLEETAASMEELASTVKNNADNAKQANQLSLTASSVAVKGGEAVAEVVATMSAINASAKKIEDIISVIDGIAFQTNILALNAAVEAARAGEQGRGFAVVAGEVRNLAQRSASAAKEIKELITDSVSKTAEGTKQVENAGSTMQDVVSSVKRVADIIGEITAASIEQSQGINQVNNAVTTMDEATQQNAALVEQAAAAAESLVEQANALADVVSVFKLDDSPSGRQATSRPIARMSTSKPVVKLAVVKAPLKALGDNSDDWEEF</sequence>
<feature type="coiled-coil region" evidence="3">
    <location>
        <begin position="622"/>
        <end position="656"/>
    </location>
</feature>
<gene>
    <name evidence="6" type="primary">tar_7</name>
    <name evidence="6" type="ORF">GALL_329690</name>
</gene>
<dbReference type="GO" id="GO:0005886">
    <property type="term" value="C:plasma membrane"/>
    <property type="evidence" value="ECO:0007669"/>
    <property type="project" value="TreeGrafter"/>
</dbReference>
<evidence type="ECO:0000313" key="6">
    <source>
        <dbReference type="EMBL" id="OIQ85211.1"/>
    </source>
</evidence>
<organism evidence="6">
    <name type="scientific">mine drainage metagenome</name>
    <dbReference type="NCBI Taxonomy" id="410659"/>
    <lineage>
        <taxon>unclassified sequences</taxon>
        <taxon>metagenomes</taxon>
        <taxon>ecological metagenomes</taxon>
    </lineage>
</organism>
<proteinExistence type="inferred from homology"/>
<keyword evidence="1" id="KW-0488">Methylation</keyword>
<dbReference type="EMBL" id="MLJW01000561">
    <property type="protein sequence ID" value="OIQ85211.1"/>
    <property type="molecule type" value="Genomic_DNA"/>
</dbReference>
<dbReference type="CDD" id="cd17528">
    <property type="entry name" value="HAMP_III"/>
    <property type="match status" value="1"/>
</dbReference>
<dbReference type="CDD" id="cd11386">
    <property type="entry name" value="MCP_signal"/>
    <property type="match status" value="1"/>
</dbReference>
<dbReference type="InterPro" id="IPR003660">
    <property type="entry name" value="HAMP_dom"/>
</dbReference>
<feature type="domain" description="Methyl-accepting transducer" evidence="5">
    <location>
        <begin position="603"/>
        <end position="832"/>
    </location>
</feature>
<dbReference type="GO" id="GO:0006935">
    <property type="term" value="P:chemotaxis"/>
    <property type="evidence" value="ECO:0007669"/>
    <property type="project" value="TreeGrafter"/>
</dbReference>
<dbReference type="Pfam" id="PF18575">
    <property type="entry name" value="HAMP_N3"/>
    <property type="match status" value="3"/>
</dbReference>
<keyword evidence="4" id="KW-1133">Transmembrane helix</keyword>
<dbReference type="CDD" id="cd17527">
    <property type="entry name" value="HAMP_II"/>
    <property type="match status" value="1"/>
</dbReference>
<evidence type="ECO:0000259" key="5">
    <source>
        <dbReference type="PROSITE" id="PS50111"/>
    </source>
</evidence>
<reference evidence="6" key="1">
    <citation type="submission" date="2016-10" db="EMBL/GenBank/DDBJ databases">
        <title>Sequence of Gallionella enrichment culture.</title>
        <authorList>
            <person name="Poehlein A."/>
            <person name="Muehling M."/>
            <person name="Daniel R."/>
        </authorList>
    </citation>
    <scope>NUCLEOTIDE SEQUENCE</scope>
</reference>
<evidence type="ECO:0000256" key="1">
    <source>
        <dbReference type="ARBA" id="ARBA00022481"/>
    </source>
</evidence>
<protein>
    <submittedName>
        <fullName evidence="6">Methyl-accepting chemotaxis protein II</fullName>
    </submittedName>
</protein>
<comment type="similarity">
    <text evidence="2">Belongs to the methyl-accepting chemotaxis (MCP) protein family.</text>
</comment>
<dbReference type="Gene3D" id="1.10.287.950">
    <property type="entry name" value="Methyl-accepting chemotaxis protein"/>
    <property type="match status" value="1"/>
</dbReference>
<evidence type="ECO:0000256" key="2">
    <source>
        <dbReference type="ARBA" id="ARBA00029447"/>
    </source>
</evidence>
<dbReference type="CDD" id="cd17529">
    <property type="entry name" value="HAMP_I"/>
    <property type="match status" value="1"/>
</dbReference>
<feature type="coiled-coil region" evidence="3">
    <location>
        <begin position="803"/>
        <end position="830"/>
    </location>
</feature>
<dbReference type="PANTHER" id="PTHR43531:SF14">
    <property type="entry name" value="METHYL-ACCEPTING CHEMOTAXIS PROTEIN I-RELATED"/>
    <property type="match status" value="1"/>
</dbReference>
<dbReference type="FunFam" id="1.10.287.950:FF:000001">
    <property type="entry name" value="Methyl-accepting chemotaxis sensory transducer"/>
    <property type="match status" value="1"/>
</dbReference>
<keyword evidence="3" id="KW-0175">Coiled coil</keyword>
<dbReference type="GO" id="GO:0007165">
    <property type="term" value="P:signal transduction"/>
    <property type="evidence" value="ECO:0007669"/>
    <property type="project" value="InterPro"/>
</dbReference>
<accession>A0A1J5R665</accession>
<dbReference type="InterPro" id="IPR004089">
    <property type="entry name" value="MCPsignal_dom"/>
</dbReference>
<evidence type="ECO:0000256" key="4">
    <source>
        <dbReference type="SAM" id="Phobius"/>
    </source>
</evidence>
<keyword evidence="4" id="KW-0812">Transmembrane</keyword>
<dbReference type="InterPro" id="IPR051310">
    <property type="entry name" value="MCP_chemotaxis"/>
</dbReference>
<feature type="transmembrane region" description="Helical" evidence="4">
    <location>
        <begin position="205"/>
        <end position="226"/>
    </location>
</feature>
<dbReference type="AlphaFoldDB" id="A0A1J5R665"/>
<dbReference type="PROSITE" id="PS50111">
    <property type="entry name" value="CHEMOTAXIS_TRANSDUC_2"/>
    <property type="match status" value="1"/>
</dbReference>
<dbReference type="InterPro" id="IPR041395">
    <property type="entry name" value="McpB_HAMP_3rd"/>
</dbReference>
<dbReference type="Pfam" id="PF00015">
    <property type="entry name" value="MCPsignal"/>
    <property type="match status" value="1"/>
</dbReference>
<keyword evidence="4" id="KW-0472">Membrane</keyword>
<dbReference type="GO" id="GO:0004888">
    <property type="term" value="F:transmembrane signaling receptor activity"/>
    <property type="evidence" value="ECO:0007669"/>
    <property type="project" value="TreeGrafter"/>
</dbReference>
<name>A0A1J5R665_9ZZZZ</name>
<feature type="coiled-coil region" evidence="3">
    <location>
        <begin position="533"/>
        <end position="560"/>
    </location>
</feature>
<evidence type="ECO:0000256" key="3">
    <source>
        <dbReference type="SAM" id="Coils"/>
    </source>
</evidence>